<proteinExistence type="predicted"/>
<protein>
    <submittedName>
        <fullName evidence="1">Uncharacterized protein</fullName>
    </submittedName>
</protein>
<accession>A0A1G6PVR1</accession>
<evidence type="ECO:0000313" key="1">
    <source>
        <dbReference type="EMBL" id="SDC83616.1"/>
    </source>
</evidence>
<gene>
    <name evidence="1" type="ORF">SAMN05216576_10796</name>
</gene>
<dbReference type="EMBL" id="FMZQ01000007">
    <property type="protein sequence ID" value="SDC83616.1"/>
    <property type="molecule type" value="Genomic_DNA"/>
</dbReference>
<dbReference type="Proteomes" id="UP000199467">
    <property type="component" value="Unassembled WGS sequence"/>
</dbReference>
<name>A0A1G6PVR1_9GAMM</name>
<sequence length="91" mass="10033">MAANGSRFILGHLRMTDYARLEDGQEAVIVLNPAEPNARAEASKGLKAIYAKAGRHCVISTQSILVEEEPGVWKQSHFLKVKPVPLNHVEK</sequence>
<dbReference type="AlphaFoldDB" id="A0A1G6PVR1"/>
<keyword evidence="2" id="KW-1185">Reference proteome</keyword>
<evidence type="ECO:0000313" key="2">
    <source>
        <dbReference type="Proteomes" id="UP000199467"/>
    </source>
</evidence>
<reference evidence="2" key="1">
    <citation type="submission" date="2016-10" db="EMBL/GenBank/DDBJ databases">
        <authorList>
            <person name="Varghese N."/>
            <person name="Submissions S."/>
        </authorList>
    </citation>
    <scope>NUCLEOTIDE SEQUENCE [LARGE SCALE GENOMIC DNA]</scope>
    <source>
        <strain evidence="2">DSM 26382</strain>
    </source>
</reference>
<organism evidence="1 2">
    <name type="scientific">Ectopseudomonas chengduensis</name>
    <dbReference type="NCBI Taxonomy" id="489632"/>
    <lineage>
        <taxon>Bacteria</taxon>
        <taxon>Pseudomonadati</taxon>
        <taxon>Pseudomonadota</taxon>
        <taxon>Gammaproteobacteria</taxon>
        <taxon>Pseudomonadales</taxon>
        <taxon>Pseudomonadaceae</taxon>
        <taxon>Ectopseudomonas</taxon>
    </lineage>
</organism>